<proteinExistence type="predicted"/>
<dbReference type="GO" id="GO:0008270">
    <property type="term" value="F:zinc ion binding"/>
    <property type="evidence" value="ECO:0007669"/>
    <property type="project" value="InterPro"/>
</dbReference>
<comment type="caution">
    <text evidence="1">The sequence shown here is derived from an EMBL/GenBank/DDBJ whole genome shotgun (WGS) entry which is preliminary data.</text>
</comment>
<dbReference type="SUPFAM" id="SSF51569">
    <property type="entry name" value="Aldolase"/>
    <property type="match status" value="1"/>
</dbReference>
<sequence>MSLVTMLSILNDARKRKYAVGAFEVWNMESVQAVIAAAEDLNQPVILQIAPGEADHAGLEDISQIALYHARRAKVPVAVHLDHGDTFERVMQCINRGFTSVMLDVSHLPYEANLAATKEVVRVAHACGVTVEGELGRIGGEEATARMYYDYSVKKYEKERGV</sequence>
<dbReference type="Pfam" id="PF01116">
    <property type="entry name" value="F_bP_aldolase"/>
    <property type="match status" value="1"/>
</dbReference>
<dbReference type="GO" id="GO:0005975">
    <property type="term" value="P:carbohydrate metabolic process"/>
    <property type="evidence" value="ECO:0007669"/>
    <property type="project" value="InterPro"/>
</dbReference>
<gene>
    <name evidence="1" type="ORF">S01H4_52471</name>
</gene>
<reference evidence="1" key="1">
    <citation type="journal article" date="2014" name="Front. Microbiol.">
        <title>High frequency of phylogenetically diverse reductive dehalogenase-homologous genes in deep subseafloor sedimentary metagenomes.</title>
        <authorList>
            <person name="Kawai M."/>
            <person name="Futagami T."/>
            <person name="Toyoda A."/>
            <person name="Takaki Y."/>
            <person name="Nishi S."/>
            <person name="Hori S."/>
            <person name="Arai W."/>
            <person name="Tsubouchi T."/>
            <person name="Morono Y."/>
            <person name="Uchiyama I."/>
            <person name="Ito T."/>
            <person name="Fujiyama A."/>
            <person name="Inagaki F."/>
            <person name="Takami H."/>
        </authorList>
    </citation>
    <scope>NUCLEOTIDE SEQUENCE</scope>
    <source>
        <strain evidence="1">Expedition CK06-06</strain>
    </source>
</reference>
<evidence type="ECO:0000313" key="1">
    <source>
        <dbReference type="EMBL" id="GAH12889.1"/>
    </source>
</evidence>
<organism evidence="1">
    <name type="scientific">marine sediment metagenome</name>
    <dbReference type="NCBI Taxonomy" id="412755"/>
    <lineage>
        <taxon>unclassified sequences</taxon>
        <taxon>metagenomes</taxon>
        <taxon>ecological metagenomes</taxon>
    </lineage>
</organism>
<dbReference type="InterPro" id="IPR050246">
    <property type="entry name" value="Class_II_FBP_aldolase"/>
</dbReference>
<dbReference type="PANTHER" id="PTHR30304">
    <property type="entry name" value="D-TAGATOSE-1,6-BISPHOSPHATE ALDOLASE"/>
    <property type="match status" value="1"/>
</dbReference>
<dbReference type="PROSITE" id="PS00806">
    <property type="entry name" value="ALDOLASE_CLASS_II_2"/>
    <property type="match status" value="1"/>
</dbReference>
<name>X1E6T1_9ZZZZ</name>
<dbReference type="Gene3D" id="3.20.20.70">
    <property type="entry name" value="Aldolase class I"/>
    <property type="match status" value="1"/>
</dbReference>
<accession>X1E6T1</accession>
<dbReference type="InterPro" id="IPR013785">
    <property type="entry name" value="Aldolase_TIM"/>
</dbReference>
<feature type="non-terminal residue" evidence="1">
    <location>
        <position position="162"/>
    </location>
</feature>
<protein>
    <recommendedName>
        <fullName evidence="2">Fructose-bisphosphate aldolase</fullName>
    </recommendedName>
</protein>
<evidence type="ECO:0008006" key="2">
    <source>
        <dbReference type="Google" id="ProtNLM"/>
    </source>
</evidence>
<dbReference type="GO" id="GO:0016832">
    <property type="term" value="F:aldehyde-lyase activity"/>
    <property type="evidence" value="ECO:0007669"/>
    <property type="project" value="InterPro"/>
</dbReference>
<dbReference type="EMBL" id="BART01029981">
    <property type="protein sequence ID" value="GAH12889.1"/>
    <property type="molecule type" value="Genomic_DNA"/>
</dbReference>
<dbReference type="InterPro" id="IPR000771">
    <property type="entry name" value="FBA_II"/>
</dbReference>
<dbReference type="PANTHER" id="PTHR30304:SF0">
    <property type="entry name" value="D-TAGATOSE-1,6-BISPHOSPHATE ALDOLASE SUBUNIT GATY-RELATED"/>
    <property type="match status" value="1"/>
</dbReference>
<dbReference type="AlphaFoldDB" id="X1E6T1"/>